<proteinExistence type="inferred from homology"/>
<dbReference type="GO" id="GO:0016491">
    <property type="term" value="F:oxidoreductase activity"/>
    <property type="evidence" value="ECO:0007669"/>
    <property type="project" value="InterPro"/>
</dbReference>
<comment type="similarity">
    <text evidence="1">Belongs to the multicopper oxidase family.</text>
</comment>
<dbReference type="AlphaFoldDB" id="A0A846TQP8"/>
<accession>A0A846TQP8</accession>
<gene>
    <name evidence="5" type="ORF">GTW58_12755</name>
</gene>
<dbReference type="InterPro" id="IPR006311">
    <property type="entry name" value="TAT_signal"/>
</dbReference>
<reference evidence="5 6" key="1">
    <citation type="submission" date="2020-02" db="EMBL/GenBank/DDBJ databases">
        <authorList>
            <person name="Sun Q."/>
        </authorList>
    </citation>
    <scope>NUCLEOTIDE SEQUENCE [LARGE SCALE GENOMIC DNA]</scope>
    <source>
        <strain evidence="5 6">YIM 13062</strain>
    </source>
</reference>
<feature type="compositionally biased region" description="Basic and acidic residues" evidence="2">
    <location>
        <begin position="162"/>
        <end position="188"/>
    </location>
</feature>
<evidence type="ECO:0000256" key="1">
    <source>
        <dbReference type="ARBA" id="ARBA00010609"/>
    </source>
</evidence>
<sequence length="541" mass="59742">MATRSTPPHLSRRSLLRFGAAATAGLTLTTTFTACGGARDNRRAQGSAGALLTSELELPQPFTVSLPIPEVLEPTRKDADTDFYQITQRAADLEIIPGTTTQVWGYKGTVPGPTLISQRGRRTVVTHRNELPVPVVVHLHGGVTAPEHDGYPTDVIFPASSDHGDHGTHDDAADFEHSDHLASGDTSDGEREYVYDMDQPAATLWYHDHRMDFTGPQVYRGLAGFHLIHDDAEDALGLPTGDRDIPLMIMDRAFAADGSFFYPSVDPDLVDPPGVESEYMSGVLGDCILVNGAPWPELEVSNTKYRFRILNASNARRYRLNLDGGLPFVQIGSDLGLLEAPIEHGTLDIAQAERFDVVVDFSGLDIGEEVTLHNQHGADGTDVIMRFKVTRQEEDSGPIPERLAEVEILSEDDVVAEREFVFARGGAQAHGMTLWTVNNQAFDPDTILADPKLGTVERWRIRGLDVEHPFHIHLAPFQVIGQDRQQSVSSFNHGWKDTVSMDTGGQVDLLVRFDGYRGKYVFHCHNLEHEDMMMMANFEVV</sequence>
<dbReference type="SUPFAM" id="SSF49503">
    <property type="entry name" value="Cupredoxins"/>
    <property type="match status" value="3"/>
</dbReference>
<dbReference type="PANTHER" id="PTHR48267:SF1">
    <property type="entry name" value="BILIRUBIN OXIDASE"/>
    <property type="match status" value="1"/>
</dbReference>
<evidence type="ECO:0000259" key="3">
    <source>
        <dbReference type="Pfam" id="PF07731"/>
    </source>
</evidence>
<dbReference type="Pfam" id="PF07731">
    <property type="entry name" value="Cu-oxidase_2"/>
    <property type="match status" value="1"/>
</dbReference>
<dbReference type="GO" id="GO:0005507">
    <property type="term" value="F:copper ion binding"/>
    <property type="evidence" value="ECO:0007669"/>
    <property type="project" value="InterPro"/>
</dbReference>
<evidence type="ECO:0000313" key="5">
    <source>
        <dbReference type="EMBL" id="NKE10773.1"/>
    </source>
</evidence>
<dbReference type="PROSITE" id="PS51257">
    <property type="entry name" value="PROKAR_LIPOPROTEIN"/>
    <property type="match status" value="1"/>
</dbReference>
<dbReference type="PROSITE" id="PS51318">
    <property type="entry name" value="TAT"/>
    <property type="match status" value="1"/>
</dbReference>
<dbReference type="InterPro" id="IPR045087">
    <property type="entry name" value="Cu-oxidase_fam"/>
</dbReference>
<dbReference type="InterPro" id="IPR011706">
    <property type="entry name" value="Cu-oxidase_C"/>
</dbReference>
<dbReference type="InterPro" id="IPR008972">
    <property type="entry name" value="Cupredoxin"/>
</dbReference>
<feature type="region of interest" description="Disordered" evidence="2">
    <location>
        <begin position="160"/>
        <end position="188"/>
    </location>
</feature>
<protein>
    <submittedName>
        <fullName evidence="5">Multicopper oxidase domain-containing protein</fullName>
    </submittedName>
</protein>
<name>A0A846TQP8_9MICC</name>
<evidence type="ECO:0000313" key="6">
    <source>
        <dbReference type="Proteomes" id="UP000521379"/>
    </source>
</evidence>
<keyword evidence="6" id="KW-1185">Reference proteome</keyword>
<dbReference type="Proteomes" id="UP000521379">
    <property type="component" value="Unassembled WGS sequence"/>
</dbReference>
<dbReference type="InterPro" id="IPR011707">
    <property type="entry name" value="Cu-oxidase-like_N"/>
</dbReference>
<dbReference type="PANTHER" id="PTHR48267">
    <property type="entry name" value="CUPREDOXIN SUPERFAMILY PROTEIN"/>
    <property type="match status" value="1"/>
</dbReference>
<evidence type="ECO:0000256" key="2">
    <source>
        <dbReference type="SAM" id="MobiDB-lite"/>
    </source>
</evidence>
<evidence type="ECO:0000259" key="4">
    <source>
        <dbReference type="Pfam" id="PF07732"/>
    </source>
</evidence>
<feature type="domain" description="Plastocyanin-like" evidence="4">
    <location>
        <begin position="96"/>
        <end position="153"/>
    </location>
</feature>
<dbReference type="Gene3D" id="2.60.40.420">
    <property type="entry name" value="Cupredoxins - blue copper proteins"/>
    <property type="match status" value="3"/>
</dbReference>
<dbReference type="EMBL" id="JAAVUN010000054">
    <property type="protein sequence ID" value="NKE10773.1"/>
    <property type="molecule type" value="Genomic_DNA"/>
</dbReference>
<dbReference type="Pfam" id="PF07732">
    <property type="entry name" value="Cu-oxidase_3"/>
    <property type="match status" value="2"/>
</dbReference>
<organism evidence="5 6">
    <name type="scientific">Kocuria subflava</name>
    <dbReference type="NCBI Taxonomy" id="1736139"/>
    <lineage>
        <taxon>Bacteria</taxon>
        <taxon>Bacillati</taxon>
        <taxon>Actinomycetota</taxon>
        <taxon>Actinomycetes</taxon>
        <taxon>Micrococcales</taxon>
        <taxon>Micrococcaceae</taxon>
        <taxon>Kocuria</taxon>
    </lineage>
</organism>
<dbReference type="RefSeq" id="WP_119933799.1">
    <property type="nucleotide sequence ID" value="NZ_JAAVUN010000054.1"/>
</dbReference>
<feature type="domain" description="Plastocyanin-like" evidence="4">
    <location>
        <begin position="189"/>
        <end position="232"/>
    </location>
</feature>
<feature type="domain" description="Plastocyanin-like" evidence="3">
    <location>
        <begin position="433"/>
        <end position="540"/>
    </location>
</feature>
<comment type="caution">
    <text evidence="5">The sequence shown here is derived from an EMBL/GenBank/DDBJ whole genome shotgun (WGS) entry which is preliminary data.</text>
</comment>